<dbReference type="RefSeq" id="WP_005452660.1">
    <property type="nucleotide sequence ID" value="NZ_CM001440.1"/>
</dbReference>
<sequence length="47" mass="5102">MLADILTWVGAVLGITVLLAMAFGAAALDYGDVRGWRRARRSNTPVR</sequence>
<organism evidence="2 3">
    <name type="scientific">Saccharomonospora cyanea NA-134</name>
    <dbReference type="NCBI Taxonomy" id="882082"/>
    <lineage>
        <taxon>Bacteria</taxon>
        <taxon>Bacillati</taxon>
        <taxon>Actinomycetota</taxon>
        <taxon>Actinomycetes</taxon>
        <taxon>Pseudonocardiales</taxon>
        <taxon>Pseudonocardiaceae</taxon>
        <taxon>Saccharomonospora</taxon>
    </lineage>
</organism>
<dbReference type="Proteomes" id="UP000002791">
    <property type="component" value="Chromosome"/>
</dbReference>
<name>H5XC79_9PSEU</name>
<evidence type="ECO:0000256" key="1">
    <source>
        <dbReference type="SAM" id="Phobius"/>
    </source>
</evidence>
<dbReference type="STRING" id="882082.SaccyDRAFT_0143"/>
<protein>
    <submittedName>
        <fullName evidence="2">Uncharacterized protein</fullName>
    </submittedName>
</protein>
<keyword evidence="3" id="KW-1185">Reference proteome</keyword>
<keyword evidence="1" id="KW-0472">Membrane</keyword>
<dbReference type="AlphaFoldDB" id="H5XC79"/>
<dbReference type="HOGENOM" id="CLU_211877_0_0_11"/>
<proteinExistence type="predicted"/>
<gene>
    <name evidence="2" type="ORF">SaccyDRAFT_0143</name>
</gene>
<keyword evidence="1" id="KW-0812">Transmembrane</keyword>
<accession>H5XC79</accession>
<evidence type="ECO:0000313" key="2">
    <source>
        <dbReference type="EMBL" id="EHR59083.1"/>
    </source>
</evidence>
<reference evidence="2 3" key="1">
    <citation type="submission" date="2011-11" db="EMBL/GenBank/DDBJ databases">
        <title>The Noncontiguous Finished sequence of Saccharomonospora cyanea NA-134.</title>
        <authorList>
            <consortium name="US DOE Joint Genome Institute"/>
            <person name="Lucas S."/>
            <person name="Han J."/>
            <person name="Lapidus A."/>
            <person name="Cheng J.-F."/>
            <person name="Goodwin L."/>
            <person name="Pitluck S."/>
            <person name="Peters L."/>
            <person name="Ovchinnikova G."/>
            <person name="Lu M."/>
            <person name="Detter J.C."/>
            <person name="Han C."/>
            <person name="Tapia R."/>
            <person name="Land M."/>
            <person name="Hauser L."/>
            <person name="Kyrpides N."/>
            <person name="Ivanova N."/>
            <person name="Pagani I."/>
            <person name="Brambilla E.-M."/>
            <person name="Klenk H.-P."/>
            <person name="Woyke T."/>
        </authorList>
    </citation>
    <scope>NUCLEOTIDE SEQUENCE [LARGE SCALE GENOMIC DNA]</scope>
    <source>
        <strain evidence="2 3">NA-134</strain>
    </source>
</reference>
<feature type="transmembrane region" description="Helical" evidence="1">
    <location>
        <begin position="6"/>
        <end position="31"/>
    </location>
</feature>
<evidence type="ECO:0000313" key="3">
    <source>
        <dbReference type="Proteomes" id="UP000002791"/>
    </source>
</evidence>
<dbReference type="EMBL" id="CM001440">
    <property type="protein sequence ID" value="EHR59083.1"/>
    <property type="molecule type" value="Genomic_DNA"/>
</dbReference>
<keyword evidence="1" id="KW-1133">Transmembrane helix</keyword>